<dbReference type="PANTHER" id="PTHR10150">
    <property type="entry name" value="DNA REPAIR ENDONUCLEASE XPF"/>
    <property type="match status" value="1"/>
</dbReference>
<evidence type="ECO:0000256" key="3">
    <source>
        <dbReference type="ARBA" id="ARBA00023204"/>
    </source>
</evidence>
<name>A0ABP0G100_CLALP</name>
<dbReference type="Gene3D" id="3.40.50.10130">
    <property type="match status" value="1"/>
</dbReference>
<dbReference type="PANTHER" id="PTHR10150:SF0">
    <property type="entry name" value="DNA REPAIR ENDONUCLEASE XPF"/>
    <property type="match status" value="1"/>
</dbReference>
<reference evidence="4 5" key="1">
    <citation type="submission" date="2024-02" db="EMBL/GenBank/DDBJ databases">
        <authorList>
            <person name="Daric V."/>
            <person name="Darras S."/>
        </authorList>
    </citation>
    <scope>NUCLEOTIDE SEQUENCE [LARGE SCALE GENOMIC DNA]</scope>
</reference>
<evidence type="ECO:0000256" key="1">
    <source>
        <dbReference type="ARBA" id="ARBA00022763"/>
    </source>
</evidence>
<sequence length="639" mass="73059">MKNLLEYEQQIVSDVFNESCLLVMCEGLGLDRIMLHFLHLYSDMNEFVFVLNTSYIQQDYYIEQLRLSGVNQPPRAITSESTVVERKKMYANGGIFFASSRILVMDLLMDRIPIHLISGLIVNKAHKVATMCQEQFIMRLYRQKNRDGFIKAFTDNPVALVGGYGKLPRVMKALYVGKVFLWPRFHSSVAACLEKHKPEVVELCIKMTSSMKLIQTALLEIVNACLRELKENNPQIESDELTLENSLGKSFDRSVRVQLDPIWNQLGSKTKRLVSDLRLLRLLLQALSQYDCVTFLKLLESSMSTPKSFGKNPGWIFLDASNNLFTYARNRVYGDQSNIYTEKKEKTTAPLLEISPKWEALKEILNEITEVNEKTSAEKLGQGKVLICVSDVREIYLIRDILQSGYRPTLMCLYNKMIGKTKSVSTSAVECTESAFSALEPNVADKSGKTTNLSSEAGRDKDERKYFSMKVLDHPETHLHTLHGNPDHYSLTRSLDDIKPRYVIMYDSSIHFIRQLEVYKACHAGFPLRVYFLMYESSAEEQIYLTALRKEKEAFHSLIQGKSTMVVPKEREGNTIEDKSLGMELKSPHFAALDVRKAGNKTEAVVQRVIVDMREFRSDLPSLLHKNYIQIEPMTIEVG</sequence>
<keyword evidence="2" id="KW-0378">Hydrolase</keyword>
<comment type="caution">
    <text evidence="4">The sequence shown here is derived from an EMBL/GenBank/DDBJ whole genome shotgun (WGS) entry which is preliminary data.</text>
</comment>
<keyword evidence="3" id="KW-0234">DNA repair</keyword>
<gene>
    <name evidence="4" type="ORF">CVLEPA_LOCUS16635</name>
</gene>
<keyword evidence="5" id="KW-1185">Reference proteome</keyword>
<organism evidence="4 5">
    <name type="scientific">Clavelina lepadiformis</name>
    <name type="common">Light-bulb sea squirt</name>
    <name type="synonym">Ascidia lepadiformis</name>
    <dbReference type="NCBI Taxonomy" id="159417"/>
    <lineage>
        <taxon>Eukaryota</taxon>
        <taxon>Metazoa</taxon>
        <taxon>Chordata</taxon>
        <taxon>Tunicata</taxon>
        <taxon>Ascidiacea</taxon>
        <taxon>Aplousobranchia</taxon>
        <taxon>Clavelinidae</taxon>
        <taxon>Clavelina</taxon>
    </lineage>
</organism>
<accession>A0ABP0G100</accession>
<dbReference type="Proteomes" id="UP001642483">
    <property type="component" value="Unassembled WGS sequence"/>
</dbReference>
<keyword evidence="1" id="KW-0227">DNA damage</keyword>
<evidence type="ECO:0000313" key="5">
    <source>
        <dbReference type="Proteomes" id="UP001642483"/>
    </source>
</evidence>
<evidence type="ECO:0000313" key="4">
    <source>
        <dbReference type="EMBL" id="CAK8685509.1"/>
    </source>
</evidence>
<proteinExistence type="predicted"/>
<evidence type="ECO:0008006" key="6">
    <source>
        <dbReference type="Google" id="ProtNLM"/>
    </source>
</evidence>
<dbReference type="EMBL" id="CAWYQH010000100">
    <property type="protein sequence ID" value="CAK8685509.1"/>
    <property type="molecule type" value="Genomic_DNA"/>
</dbReference>
<protein>
    <recommendedName>
        <fullName evidence="6">DNA repair endonuclease XPF</fullName>
    </recommendedName>
</protein>
<evidence type="ECO:0000256" key="2">
    <source>
        <dbReference type="ARBA" id="ARBA00022801"/>
    </source>
</evidence>